<proteinExistence type="predicted"/>
<comment type="caution">
    <text evidence="2">The sequence shown here is derived from an EMBL/GenBank/DDBJ whole genome shotgun (WGS) entry which is preliminary data.</text>
</comment>
<sequence>MVMVDHVDVDMVARVVILAWAMWYHRNEVRLGVQRKPSKVLCSWAASYMEEYSAATIAQTNLEPIMQRAMTWSPPPRSLFKINVDGAIEKATRKAGVGVIVRDELGRVEAVMCKNLGAPLGAIETESKAIEAGLLFAQDIGIRDIVVESDCLLMIQALNGTSAPPSVVSAVTQGIMDLSMGFNRVEFSHVKRQGNRPAHVLAKHALGINDFIAWIEETPCFLEQALIHDVTGWSSLYPSKSAVFLVLIDAKYGSVSMMPFMERLEKRNMQLSYHPIASFRFGQSCVRRSGVVQMIADCVSRQGVAAIG</sequence>
<evidence type="ECO:0000313" key="2">
    <source>
        <dbReference type="EMBL" id="KAL0012484.1"/>
    </source>
</evidence>
<dbReference type="EMBL" id="JAZDWU010000002">
    <property type="protein sequence ID" value="KAL0012484.1"/>
    <property type="molecule type" value="Genomic_DNA"/>
</dbReference>
<dbReference type="InterPro" id="IPR012337">
    <property type="entry name" value="RNaseH-like_sf"/>
</dbReference>
<dbReference type="Gene3D" id="3.30.420.10">
    <property type="entry name" value="Ribonuclease H-like superfamily/Ribonuclease H"/>
    <property type="match status" value="1"/>
</dbReference>
<dbReference type="Proteomes" id="UP001459277">
    <property type="component" value="Unassembled WGS sequence"/>
</dbReference>
<dbReference type="SUPFAM" id="SSF53098">
    <property type="entry name" value="Ribonuclease H-like"/>
    <property type="match status" value="1"/>
</dbReference>
<dbReference type="InterPro" id="IPR044730">
    <property type="entry name" value="RNase_H-like_dom_plant"/>
</dbReference>
<keyword evidence="3" id="KW-1185">Reference proteome</keyword>
<name>A0AAW2DQR5_9ROSI</name>
<dbReference type="GO" id="GO:0003676">
    <property type="term" value="F:nucleic acid binding"/>
    <property type="evidence" value="ECO:0007669"/>
    <property type="project" value="InterPro"/>
</dbReference>
<evidence type="ECO:0000313" key="3">
    <source>
        <dbReference type="Proteomes" id="UP001459277"/>
    </source>
</evidence>
<dbReference type="InterPro" id="IPR053151">
    <property type="entry name" value="RNase_H-like"/>
</dbReference>
<dbReference type="PANTHER" id="PTHR47723:SF19">
    <property type="entry name" value="POLYNUCLEOTIDYL TRANSFERASE, RIBONUCLEASE H-LIKE SUPERFAMILY PROTEIN"/>
    <property type="match status" value="1"/>
</dbReference>
<dbReference type="CDD" id="cd06222">
    <property type="entry name" value="RNase_H_like"/>
    <property type="match status" value="1"/>
</dbReference>
<dbReference type="Pfam" id="PF13456">
    <property type="entry name" value="RVT_3"/>
    <property type="match status" value="1"/>
</dbReference>
<dbReference type="GO" id="GO:0004523">
    <property type="term" value="F:RNA-DNA hybrid ribonuclease activity"/>
    <property type="evidence" value="ECO:0007669"/>
    <property type="project" value="InterPro"/>
</dbReference>
<organism evidence="2 3">
    <name type="scientific">Lithocarpus litseifolius</name>
    <dbReference type="NCBI Taxonomy" id="425828"/>
    <lineage>
        <taxon>Eukaryota</taxon>
        <taxon>Viridiplantae</taxon>
        <taxon>Streptophyta</taxon>
        <taxon>Embryophyta</taxon>
        <taxon>Tracheophyta</taxon>
        <taxon>Spermatophyta</taxon>
        <taxon>Magnoliopsida</taxon>
        <taxon>eudicotyledons</taxon>
        <taxon>Gunneridae</taxon>
        <taxon>Pentapetalae</taxon>
        <taxon>rosids</taxon>
        <taxon>fabids</taxon>
        <taxon>Fagales</taxon>
        <taxon>Fagaceae</taxon>
        <taxon>Lithocarpus</taxon>
    </lineage>
</organism>
<dbReference type="AlphaFoldDB" id="A0AAW2DQR5"/>
<gene>
    <name evidence="2" type="ORF">SO802_007592</name>
</gene>
<feature type="domain" description="RNase H type-1" evidence="1">
    <location>
        <begin position="83"/>
        <end position="205"/>
    </location>
</feature>
<dbReference type="InterPro" id="IPR036397">
    <property type="entry name" value="RNaseH_sf"/>
</dbReference>
<dbReference type="PANTHER" id="PTHR47723">
    <property type="entry name" value="OS05G0353850 PROTEIN"/>
    <property type="match status" value="1"/>
</dbReference>
<protein>
    <recommendedName>
        <fullName evidence="1">RNase H type-1 domain-containing protein</fullName>
    </recommendedName>
</protein>
<accession>A0AAW2DQR5</accession>
<evidence type="ECO:0000259" key="1">
    <source>
        <dbReference type="Pfam" id="PF13456"/>
    </source>
</evidence>
<reference evidence="2 3" key="1">
    <citation type="submission" date="2024-01" db="EMBL/GenBank/DDBJ databases">
        <title>A telomere-to-telomere, gap-free genome of sweet tea (Lithocarpus litseifolius).</title>
        <authorList>
            <person name="Zhou J."/>
        </authorList>
    </citation>
    <scope>NUCLEOTIDE SEQUENCE [LARGE SCALE GENOMIC DNA]</scope>
    <source>
        <strain evidence="2">Zhou-2022a</strain>
        <tissue evidence="2">Leaf</tissue>
    </source>
</reference>
<dbReference type="InterPro" id="IPR002156">
    <property type="entry name" value="RNaseH_domain"/>
</dbReference>